<feature type="transmembrane region" description="Helical" evidence="1">
    <location>
        <begin position="338"/>
        <end position="360"/>
    </location>
</feature>
<accession>A0ABV1ERE2</accession>
<sequence>MEKKQSLSGTDGMVTPPISAARRSYEVDAKDRRLLLAAVLLGILCTDVLYYGTLGLGVTVAAAGWYGLLFWYGGMEPLACLEHRLLLAAAGLLALSFTLFSNDWLRLWNLVALTCVMALQTAGWTRPSKPVHTPLGFLERLEQLGDGLFMRLGAAAQTAASVRCLSGKKTLWAILLGLVVCVPLLAVVFPLLTAADALFSHLTEEMVRWIYLHLSGWMARILLGLCLAPFFFSLLYAQRRPEPRRGRTEQCPFPKVNSALPITVLVVMDLLYACFLAVQFAALFGGEAYLTRMGICYAEYARSGFFQLVFVALLNLALVLLALGCCGRENAGFRAVQILSSVLVAASGVLLVSAVGRMTLYVQAYGLSFKRALTYWGMAMLAIFLLAALWKIWCSRAVFFKVLFTVSLAGWIVLNFANVDGLVAQYNVVRGLEPQAVLSVSGETLAALPALEKLAVSYPQDTELEQAIEGLRRQAEWETSRWETWSVMAQLNR</sequence>
<organism evidence="2 3">
    <name type="scientific">Flavonifractor hominis</name>
    <dbReference type="NCBI Taxonomy" id="3133178"/>
    <lineage>
        <taxon>Bacteria</taxon>
        <taxon>Bacillati</taxon>
        <taxon>Bacillota</taxon>
        <taxon>Clostridia</taxon>
        <taxon>Eubacteriales</taxon>
        <taxon>Oscillospiraceae</taxon>
        <taxon>Flavonifractor</taxon>
    </lineage>
</organism>
<dbReference type="InterPro" id="IPR025291">
    <property type="entry name" value="DUF4153"/>
</dbReference>
<name>A0ABV1ERE2_9FIRM</name>
<feature type="transmembrane region" description="Helical" evidence="1">
    <location>
        <begin position="56"/>
        <end position="73"/>
    </location>
</feature>
<reference evidence="2 3" key="1">
    <citation type="submission" date="2024-03" db="EMBL/GenBank/DDBJ databases">
        <title>Human intestinal bacterial collection.</title>
        <authorList>
            <person name="Pauvert C."/>
            <person name="Hitch T.C.A."/>
            <person name="Clavel T."/>
        </authorList>
    </citation>
    <scope>NUCLEOTIDE SEQUENCE [LARGE SCALE GENOMIC DNA]</scope>
    <source>
        <strain evidence="2 3">CLA-AP-H34</strain>
    </source>
</reference>
<feature type="transmembrane region" description="Helical" evidence="1">
    <location>
        <begin position="372"/>
        <end position="390"/>
    </location>
</feature>
<feature type="transmembrane region" description="Helical" evidence="1">
    <location>
        <begin position="214"/>
        <end position="237"/>
    </location>
</feature>
<evidence type="ECO:0000256" key="1">
    <source>
        <dbReference type="SAM" id="Phobius"/>
    </source>
</evidence>
<keyword evidence="1" id="KW-1133">Transmembrane helix</keyword>
<dbReference type="EMBL" id="JBBMFT010000003">
    <property type="protein sequence ID" value="MEQ2456171.1"/>
    <property type="molecule type" value="Genomic_DNA"/>
</dbReference>
<keyword evidence="3" id="KW-1185">Reference proteome</keyword>
<evidence type="ECO:0000313" key="3">
    <source>
        <dbReference type="Proteomes" id="UP001440599"/>
    </source>
</evidence>
<feature type="transmembrane region" description="Helical" evidence="1">
    <location>
        <begin position="304"/>
        <end position="326"/>
    </location>
</feature>
<feature type="transmembrane region" description="Helical" evidence="1">
    <location>
        <begin position="397"/>
        <end position="417"/>
    </location>
</feature>
<feature type="transmembrane region" description="Helical" evidence="1">
    <location>
        <begin position="171"/>
        <end position="194"/>
    </location>
</feature>
<feature type="transmembrane region" description="Helical" evidence="1">
    <location>
        <begin position="85"/>
        <end position="101"/>
    </location>
</feature>
<dbReference type="RefSeq" id="WP_349139755.1">
    <property type="nucleotide sequence ID" value="NZ_JBBMFT010000003.1"/>
</dbReference>
<keyword evidence="1" id="KW-0812">Transmembrane</keyword>
<comment type="caution">
    <text evidence="2">The sequence shown here is derived from an EMBL/GenBank/DDBJ whole genome shotgun (WGS) entry which is preliminary data.</text>
</comment>
<dbReference type="Pfam" id="PF13687">
    <property type="entry name" value="DUF4153"/>
    <property type="match status" value="1"/>
</dbReference>
<evidence type="ECO:0000313" key="2">
    <source>
        <dbReference type="EMBL" id="MEQ2456171.1"/>
    </source>
</evidence>
<dbReference type="Proteomes" id="UP001440599">
    <property type="component" value="Unassembled WGS sequence"/>
</dbReference>
<keyword evidence="1" id="KW-0472">Membrane</keyword>
<gene>
    <name evidence="2" type="ORF">WMO45_06505</name>
</gene>
<feature type="transmembrane region" description="Helical" evidence="1">
    <location>
        <begin position="258"/>
        <end position="284"/>
    </location>
</feature>
<protein>
    <submittedName>
        <fullName evidence="2">DUF4173 domain-containing protein</fullName>
    </submittedName>
</protein>
<proteinExistence type="predicted"/>